<keyword evidence="1 3" id="KW-0853">WD repeat</keyword>
<accession>A0A1Z4V847</accession>
<dbReference type="InterPro" id="IPR000719">
    <property type="entry name" value="Prot_kinase_dom"/>
</dbReference>
<evidence type="ECO:0000313" key="6">
    <source>
        <dbReference type="Proteomes" id="UP000218702"/>
    </source>
</evidence>
<evidence type="ECO:0000256" key="1">
    <source>
        <dbReference type="ARBA" id="ARBA00022574"/>
    </source>
</evidence>
<dbReference type="OrthoDB" id="494465at2"/>
<feature type="domain" description="Protein kinase" evidence="4">
    <location>
        <begin position="7"/>
        <end position="266"/>
    </location>
</feature>
<keyword evidence="6" id="KW-1185">Reference proteome</keyword>
<dbReference type="PROSITE" id="PS50082">
    <property type="entry name" value="WD_REPEATS_2"/>
    <property type="match status" value="7"/>
</dbReference>
<dbReference type="RefSeq" id="WP_096669937.1">
    <property type="nucleotide sequence ID" value="NZ_AP018316.1"/>
</dbReference>
<gene>
    <name evidence="5" type="ORF">NIES806_39810</name>
</gene>
<proteinExistence type="predicted"/>
<keyword evidence="5" id="KW-0418">Kinase</keyword>
<dbReference type="AlphaFoldDB" id="A0A1Z4V847"/>
<dbReference type="InterPro" id="IPR036322">
    <property type="entry name" value="WD40_repeat_dom_sf"/>
</dbReference>
<feature type="repeat" description="WD" evidence="3">
    <location>
        <begin position="326"/>
        <end position="367"/>
    </location>
</feature>
<dbReference type="PANTHER" id="PTHR19879">
    <property type="entry name" value="TRANSCRIPTION INITIATION FACTOR TFIID"/>
    <property type="match status" value="1"/>
</dbReference>
<dbReference type="InterPro" id="IPR015943">
    <property type="entry name" value="WD40/YVTN_repeat-like_dom_sf"/>
</dbReference>
<dbReference type="SUPFAM" id="SSF56112">
    <property type="entry name" value="Protein kinase-like (PK-like)"/>
    <property type="match status" value="1"/>
</dbReference>
<dbReference type="InterPro" id="IPR011009">
    <property type="entry name" value="Kinase-like_dom_sf"/>
</dbReference>
<reference evidence="5 6" key="1">
    <citation type="submission" date="2017-06" db="EMBL/GenBank/DDBJ databases">
        <title>Genome sequencing of cyanobaciteial culture collection at National Institute for Environmental Studies (NIES).</title>
        <authorList>
            <person name="Hirose Y."/>
            <person name="Shimura Y."/>
            <person name="Fujisawa T."/>
            <person name="Nakamura Y."/>
            <person name="Kawachi M."/>
        </authorList>
    </citation>
    <scope>NUCLEOTIDE SEQUENCE [LARGE SCALE GENOMIC DNA]</scope>
    <source>
        <strain evidence="5 6">NIES-806</strain>
    </source>
</reference>
<dbReference type="Pfam" id="PF00069">
    <property type="entry name" value="Pkinase"/>
    <property type="match status" value="1"/>
</dbReference>
<dbReference type="GO" id="GO:0005524">
    <property type="term" value="F:ATP binding"/>
    <property type="evidence" value="ECO:0007669"/>
    <property type="project" value="InterPro"/>
</dbReference>
<keyword evidence="5" id="KW-0808">Transferase</keyword>
<keyword evidence="2" id="KW-0677">Repeat</keyword>
<dbReference type="PRINTS" id="PR00320">
    <property type="entry name" value="GPROTEINBRPT"/>
</dbReference>
<dbReference type="PROSITE" id="PS50011">
    <property type="entry name" value="PROTEIN_KINASE_DOM"/>
    <property type="match status" value="1"/>
</dbReference>
<dbReference type="SUPFAM" id="SSF50978">
    <property type="entry name" value="WD40 repeat-like"/>
    <property type="match status" value="1"/>
</dbReference>
<dbReference type="InterPro" id="IPR020472">
    <property type="entry name" value="WD40_PAC1"/>
</dbReference>
<dbReference type="Gene3D" id="1.10.510.10">
    <property type="entry name" value="Transferase(Phosphotransferase) domain 1"/>
    <property type="match status" value="1"/>
</dbReference>
<evidence type="ECO:0000256" key="3">
    <source>
        <dbReference type="PROSITE-ProRule" id="PRU00221"/>
    </source>
</evidence>
<dbReference type="PROSITE" id="PS50294">
    <property type="entry name" value="WD_REPEATS_REGION"/>
    <property type="match status" value="6"/>
</dbReference>
<feature type="repeat" description="WD" evidence="3">
    <location>
        <begin position="497"/>
        <end position="538"/>
    </location>
</feature>
<dbReference type="PROSITE" id="PS00678">
    <property type="entry name" value="WD_REPEATS_1"/>
    <property type="match status" value="4"/>
</dbReference>
<feature type="repeat" description="WD" evidence="3">
    <location>
        <begin position="454"/>
        <end position="496"/>
    </location>
</feature>
<feature type="repeat" description="WD" evidence="3">
    <location>
        <begin position="539"/>
        <end position="572"/>
    </location>
</feature>
<evidence type="ECO:0000259" key="4">
    <source>
        <dbReference type="PROSITE" id="PS50011"/>
    </source>
</evidence>
<dbReference type="Gene3D" id="2.130.10.10">
    <property type="entry name" value="YVTN repeat-like/Quinoprotein amine dehydrogenase"/>
    <property type="match status" value="3"/>
</dbReference>
<dbReference type="InterPro" id="IPR001680">
    <property type="entry name" value="WD40_rpt"/>
</dbReference>
<dbReference type="GO" id="GO:0004672">
    <property type="term" value="F:protein kinase activity"/>
    <property type="evidence" value="ECO:0007669"/>
    <property type="project" value="InterPro"/>
</dbReference>
<evidence type="ECO:0000313" key="5">
    <source>
        <dbReference type="EMBL" id="BAZ87750.1"/>
    </source>
</evidence>
<dbReference type="SMART" id="SM00220">
    <property type="entry name" value="S_TKc"/>
    <property type="match status" value="1"/>
</dbReference>
<evidence type="ECO:0000256" key="2">
    <source>
        <dbReference type="ARBA" id="ARBA00022737"/>
    </source>
</evidence>
<dbReference type="SMART" id="SM00320">
    <property type="entry name" value="WD40"/>
    <property type="match status" value="7"/>
</dbReference>
<dbReference type="Proteomes" id="UP000218702">
    <property type="component" value="Chromosome"/>
</dbReference>
<feature type="repeat" description="WD" evidence="3">
    <location>
        <begin position="368"/>
        <end position="409"/>
    </location>
</feature>
<dbReference type="PANTHER" id="PTHR19879:SF9">
    <property type="entry name" value="TRANSCRIPTION INITIATION FACTOR TFIID SUBUNIT 5"/>
    <property type="match status" value="1"/>
</dbReference>
<feature type="repeat" description="WD" evidence="3">
    <location>
        <begin position="288"/>
        <end position="325"/>
    </location>
</feature>
<dbReference type="CDD" id="cd00200">
    <property type="entry name" value="WD40"/>
    <property type="match status" value="1"/>
</dbReference>
<dbReference type="InterPro" id="IPR019775">
    <property type="entry name" value="WD40_repeat_CS"/>
</dbReference>
<dbReference type="KEGG" id="dcm:NIES806_39810"/>
<protein>
    <submittedName>
        <fullName evidence="5">Protein kinase</fullName>
    </submittedName>
</protein>
<dbReference type="EMBL" id="AP018316">
    <property type="protein sequence ID" value="BAZ87750.1"/>
    <property type="molecule type" value="Genomic_DNA"/>
</dbReference>
<feature type="repeat" description="WD" evidence="3">
    <location>
        <begin position="410"/>
        <end position="451"/>
    </location>
</feature>
<organism evidence="5 6">
    <name type="scientific">Dolichospermum compactum NIES-806</name>
    <dbReference type="NCBI Taxonomy" id="1973481"/>
    <lineage>
        <taxon>Bacteria</taxon>
        <taxon>Bacillati</taxon>
        <taxon>Cyanobacteriota</taxon>
        <taxon>Cyanophyceae</taxon>
        <taxon>Nostocales</taxon>
        <taxon>Aphanizomenonaceae</taxon>
        <taxon>Dolichospermum</taxon>
        <taxon>Dolichospermum compactum</taxon>
    </lineage>
</organism>
<name>A0A1Z4V847_9CYAN</name>
<dbReference type="Pfam" id="PF00400">
    <property type="entry name" value="WD40"/>
    <property type="match status" value="7"/>
</dbReference>
<sequence length="572" mass="64394">MLVNGVYCLVKQISQGGFYQTFLAVDESQFPPIPCVVYQVLSRYQPLEIFQFQVQKLTELGKHPQIPTLITHFTENEYYYLIQEFIEGDNLASLLAKQGGFNETQIWQLLKGLLPVIMFIHNHQIIHRNIQPGNIILRTKNQSQDLLNNLVLRDFTNMKFVNINEDDDNLVGSPEYISPEQAQGKAVFASDLYSLGITCIYLLTQVSPFELFDMTNNCWVWLDYLTYPISEHLGQTLDKLVKYNLQERWESADQLIYNLGIKDNYLPLLSPIETYFWQFSHTLKNQINSSINTVALSHDSKILASGEDNKSIKLWNLSNQQLIGNFIGHTQRITAVTFNDHDTILATASDDQNINLWDVKTLTKIHSLTGHSHAVKSLAFHPHGQILASGSWDKTIKIWDVKPGLARNTLTGHKLQVNAVAFSPQGRLLASASYDRTVRVWKLEDGNFHLLTTLSGHTWAVLTVAFSPTHPNLLATGSGDNTIKLWDVSTGELISTLSGHSWSVVAVAFSADGETLISGSWDKTVKIWQISTKLEIASLVGHTDSVSSVVMREDGGLIISGSKDKTIKLWRR</sequence>